<dbReference type="CDD" id="cd00048">
    <property type="entry name" value="DSRM_SF"/>
    <property type="match status" value="1"/>
</dbReference>
<dbReference type="AlphaFoldDB" id="A0A9W9Q6A9"/>
<dbReference type="Proteomes" id="UP001147746">
    <property type="component" value="Unassembled WGS sequence"/>
</dbReference>
<reference evidence="1" key="1">
    <citation type="submission" date="2022-12" db="EMBL/GenBank/DDBJ databases">
        <authorList>
            <person name="Petersen C."/>
        </authorList>
    </citation>
    <scope>NUCLEOTIDE SEQUENCE</scope>
    <source>
        <strain evidence="1">IBT 21472</strain>
    </source>
</reference>
<protein>
    <submittedName>
        <fullName evidence="1">Uncharacterized protein</fullName>
    </submittedName>
</protein>
<sequence length="191" mass="21415">MEIESASDFDGPLASAEVLFFLKIGTVLIQHRQSSTPSMEPIENFLSTHLNKSQKILLNLAKITREYPSKANYDESRSCYHGNQETPPSNLGYQEKQVNIDSEDPQQEKAWADAEHTYEDHMYTSALKEIGDIEGVSPTYTLNRLSLEPSKWGATAQYKQFKSFSEGSSKRVAKHSASKALWLKIGKGAIL</sequence>
<reference evidence="1" key="2">
    <citation type="journal article" date="2023" name="IMA Fungus">
        <title>Comparative genomic study of the Penicillium genus elucidates a diverse pangenome and 15 lateral gene transfer events.</title>
        <authorList>
            <person name="Petersen C."/>
            <person name="Sorensen T."/>
            <person name="Nielsen M.R."/>
            <person name="Sondergaard T.E."/>
            <person name="Sorensen J.L."/>
            <person name="Fitzpatrick D.A."/>
            <person name="Frisvad J.C."/>
            <person name="Nielsen K.L."/>
        </authorList>
    </citation>
    <scope>NUCLEOTIDE SEQUENCE</scope>
    <source>
        <strain evidence="1">IBT 21472</strain>
    </source>
</reference>
<proteinExistence type="predicted"/>
<evidence type="ECO:0000313" key="2">
    <source>
        <dbReference type="Proteomes" id="UP001147746"/>
    </source>
</evidence>
<dbReference type="EMBL" id="JAPZBO010000002">
    <property type="protein sequence ID" value="KAJ5323211.1"/>
    <property type="molecule type" value="Genomic_DNA"/>
</dbReference>
<gene>
    <name evidence="1" type="ORF">N7476_001811</name>
</gene>
<organism evidence="1 2">
    <name type="scientific">Penicillium atrosanguineum</name>
    <dbReference type="NCBI Taxonomy" id="1132637"/>
    <lineage>
        <taxon>Eukaryota</taxon>
        <taxon>Fungi</taxon>
        <taxon>Dikarya</taxon>
        <taxon>Ascomycota</taxon>
        <taxon>Pezizomycotina</taxon>
        <taxon>Eurotiomycetes</taxon>
        <taxon>Eurotiomycetidae</taxon>
        <taxon>Eurotiales</taxon>
        <taxon>Aspergillaceae</taxon>
        <taxon>Penicillium</taxon>
    </lineage>
</organism>
<keyword evidence="2" id="KW-1185">Reference proteome</keyword>
<name>A0A9W9Q6A9_9EURO</name>
<comment type="caution">
    <text evidence="1">The sequence shown here is derived from an EMBL/GenBank/DDBJ whole genome shotgun (WGS) entry which is preliminary data.</text>
</comment>
<evidence type="ECO:0000313" key="1">
    <source>
        <dbReference type="EMBL" id="KAJ5323211.1"/>
    </source>
</evidence>
<accession>A0A9W9Q6A9</accession>